<evidence type="ECO:0000313" key="4">
    <source>
        <dbReference type="Proteomes" id="UP001161405"/>
    </source>
</evidence>
<reference evidence="3" key="2">
    <citation type="submission" date="2023-01" db="EMBL/GenBank/DDBJ databases">
        <title>Draft genome sequence of Maritalea porphyrae strain NBRC 107169.</title>
        <authorList>
            <person name="Sun Q."/>
            <person name="Mori K."/>
        </authorList>
    </citation>
    <scope>NUCLEOTIDE SEQUENCE</scope>
    <source>
        <strain evidence="3">NBRC 107169</strain>
    </source>
</reference>
<evidence type="ECO:0000256" key="1">
    <source>
        <dbReference type="SAM" id="MobiDB-lite"/>
    </source>
</evidence>
<evidence type="ECO:0008006" key="5">
    <source>
        <dbReference type="Google" id="ProtNLM"/>
    </source>
</evidence>
<dbReference type="Proteomes" id="UP001161405">
    <property type="component" value="Unassembled WGS sequence"/>
</dbReference>
<evidence type="ECO:0000256" key="2">
    <source>
        <dbReference type="SAM" id="SignalP"/>
    </source>
</evidence>
<evidence type="ECO:0000313" key="3">
    <source>
        <dbReference type="EMBL" id="GLQ18736.1"/>
    </source>
</evidence>
<keyword evidence="4" id="KW-1185">Reference proteome</keyword>
<name>A0ABQ5UUC1_9HYPH</name>
<feature type="signal peptide" evidence="2">
    <location>
        <begin position="1"/>
        <end position="22"/>
    </location>
</feature>
<feature type="chain" id="PRO_5046537361" description="DUF4198 domain-containing protein" evidence="2">
    <location>
        <begin position="23"/>
        <end position="330"/>
    </location>
</feature>
<comment type="caution">
    <text evidence="3">The sequence shown here is derived from an EMBL/GenBank/DDBJ whole genome shotgun (WGS) entry which is preliminary data.</text>
</comment>
<feature type="compositionally biased region" description="Polar residues" evidence="1">
    <location>
        <begin position="39"/>
        <end position="49"/>
    </location>
</feature>
<accession>A0ABQ5UUC1</accession>
<reference evidence="3" key="1">
    <citation type="journal article" date="2014" name="Int. J. Syst. Evol. Microbiol.">
        <title>Complete genome of a new Firmicutes species belonging to the dominant human colonic microbiota ('Ruminococcus bicirculans') reveals two chromosomes and a selective capacity to utilize plant glucans.</title>
        <authorList>
            <consortium name="NISC Comparative Sequencing Program"/>
            <person name="Wegmann U."/>
            <person name="Louis P."/>
            <person name="Goesmann A."/>
            <person name="Henrissat B."/>
            <person name="Duncan S.H."/>
            <person name="Flint H.J."/>
        </authorList>
    </citation>
    <scope>NUCLEOTIDE SEQUENCE</scope>
    <source>
        <strain evidence="3">NBRC 107169</strain>
    </source>
</reference>
<feature type="compositionally biased region" description="Acidic residues" evidence="1">
    <location>
        <begin position="50"/>
        <end position="66"/>
    </location>
</feature>
<dbReference type="RefSeq" id="WP_284365777.1">
    <property type="nucleotide sequence ID" value="NZ_BSNI01000002.1"/>
</dbReference>
<sequence>MNKIRLTSALMIGLWLVSPSLAQETAPVPPVRPDYLDISSPSDQNQNQDENAEEPEELMDAPDEGPETVVPPASDGPPQPVTMSARVAEDGPFIPSGVEWRIYSITPNEKGELDLLARSSDSIASFSLPAGQYIAHAAYGRAQASDTVTVVNGPNQIEIILDAGGLELNAAVVGDIPIPRRWLRFTVYGESPNGGGKKIVAQAVAPGRKLYLNSGVYSVVSHFGDVNASARADLRVEPGQLTAATLYHKAAQVTFKLVSEPGGEAIADTSWIIKTLDGETVFQEKNAFPQTVLEQGEYILIGKLGSRVFNREFEIVPGLPREIELLAEAN</sequence>
<feature type="region of interest" description="Disordered" evidence="1">
    <location>
        <begin position="27"/>
        <end position="84"/>
    </location>
</feature>
<dbReference type="EMBL" id="BSNI01000002">
    <property type="protein sequence ID" value="GLQ18736.1"/>
    <property type="molecule type" value="Genomic_DNA"/>
</dbReference>
<keyword evidence="2" id="KW-0732">Signal</keyword>
<gene>
    <name evidence="3" type="ORF">GCM10007879_29850</name>
</gene>
<organism evidence="3 4">
    <name type="scientific">Maritalea porphyrae</name>
    <dbReference type="NCBI Taxonomy" id="880732"/>
    <lineage>
        <taxon>Bacteria</taxon>
        <taxon>Pseudomonadati</taxon>
        <taxon>Pseudomonadota</taxon>
        <taxon>Alphaproteobacteria</taxon>
        <taxon>Hyphomicrobiales</taxon>
        <taxon>Devosiaceae</taxon>
        <taxon>Maritalea</taxon>
    </lineage>
</organism>
<protein>
    <recommendedName>
        <fullName evidence="5">DUF4198 domain-containing protein</fullName>
    </recommendedName>
</protein>
<proteinExistence type="predicted"/>